<organism evidence="2 3">
    <name type="scientific">Candidatus Parabacteroides intestinipullorum</name>
    <dbReference type="NCBI Taxonomy" id="2838723"/>
    <lineage>
        <taxon>Bacteria</taxon>
        <taxon>Pseudomonadati</taxon>
        <taxon>Bacteroidota</taxon>
        <taxon>Bacteroidia</taxon>
        <taxon>Bacteroidales</taxon>
        <taxon>Tannerellaceae</taxon>
        <taxon>Parabacteroides</taxon>
    </lineage>
</organism>
<feature type="domain" description="DUF4595" evidence="1">
    <location>
        <begin position="72"/>
        <end position="253"/>
    </location>
</feature>
<proteinExistence type="predicted"/>
<gene>
    <name evidence="2" type="ORF">H9977_10035</name>
</gene>
<evidence type="ECO:0000313" key="3">
    <source>
        <dbReference type="Proteomes" id="UP000886740"/>
    </source>
</evidence>
<name>A0A9D2BGI9_9BACT</name>
<dbReference type="EMBL" id="DXEL01000069">
    <property type="protein sequence ID" value="HIX75356.1"/>
    <property type="molecule type" value="Genomic_DNA"/>
</dbReference>
<dbReference type="Pfam" id="PF15283">
    <property type="entry name" value="DUF4595"/>
    <property type="match status" value="1"/>
</dbReference>
<dbReference type="PROSITE" id="PS51257">
    <property type="entry name" value="PROKAR_LIPOPROTEIN"/>
    <property type="match status" value="1"/>
</dbReference>
<evidence type="ECO:0000313" key="2">
    <source>
        <dbReference type="EMBL" id="HIX75356.1"/>
    </source>
</evidence>
<dbReference type="Gene3D" id="2.40.160.190">
    <property type="match status" value="1"/>
</dbReference>
<dbReference type="CDD" id="cd12871">
    <property type="entry name" value="Bacuni_01323_like"/>
    <property type="match status" value="1"/>
</dbReference>
<evidence type="ECO:0000259" key="1">
    <source>
        <dbReference type="Pfam" id="PF15283"/>
    </source>
</evidence>
<protein>
    <submittedName>
        <fullName evidence="2">DUF4595 domain-containing protein</fullName>
    </submittedName>
</protein>
<reference evidence="2" key="1">
    <citation type="journal article" date="2021" name="PeerJ">
        <title>Extensive microbial diversity within the chicken gut microbiome revealed by metagenomics and culture.</title>
        <authorList>
            <person name="Gilroy R."/>
            <person name="Ravi A."/>
            <person name="Getino M."/>
            <person name="Pursley I."/>
            <person name="Horton D.L."/>
            <person name="Alikhan N.F."/>
            <person name="Baker D."/>
            <person name="Gharbi K."/>
            <person name="Hall N."/>
            <person name="Watson M."/>
            <person name="Adriaenssens E.M."/>
            <person name="Foster-Nyarko E."/>
            <person name="Jarju S."/>
            <person name="Secka A."/>
            <person name="Antonio M."/>
            <person name="Oren A."/>
            <person name="Chaudhuri R.R."/>
            <person name="La Ragione R."/>
            <person name="Hildebrand F."/>
            <person name="Pallen M.J."/>
        </authorList>
    </citation>
    <scope>NUCLEOTIDE SEQUENCE</scope>
    <source>
        <strain evidence="2">ChiGjej6B6-14162</strain>
    </source>
</reference>
<reference evidence="2" key="2">
    <citation type="submission" date="2021-04" db="EMBL/GenBank/DDBJ databases">
        <authorList>
            <person name="Gilroy R."/>
        </authorList>
    </citation>
    <scope>NUCLEOTIDE SEQUENCE</scope>
    <source>
        <strain evidence="2">ChiGjej6B6-14162</strain>
    </source>
</reference>
<dbReference type="InterPro" id="IPR027931">
    <property type="entry name" value="DUF4595"/>
</dbReference>
<dbReference type="AlphaFoldDB" id="A0A9D2BGI9"/>
<comment type="caution">
    <text evidence="2">The sequence shown here is derived from an EMBL/GenBank/DDBJ whole genome shotgun (WGS) entry which is preliminary data.</text>
</comment>
<dbReference type="Proteomes" id="UP000886740">
    <property type="component" value="Unassembled WGS sequence"/>
</dbReference>
<accession>A0A9D2BGI9</accession>
<sequence>MQAIKSFLGLSTLIFTFGLFSCGEDVLEDSPSTSTPTNSNSKRITHINSEDYYNISFEYSGDKLSSYVWKYVDSGYDDYEFNQVITQDGNKVIIKGEADSHDYVQTYTLNEDGYAISCTAQEIDGKTIEAAFEYSGAGYLTKAIIIEESDYGNWSNTCTFTYSEDGDILRVEESSLSGHIFAQEYGNTENKSKIMDYAMSQLLFDYQAAFYYGILGKPCTHLPSSSKQKEIYESDWSHTDNFIYTLDEDGYVSKTITASSSGNSEILTYTYSE</sequence>